<name>A0ACA8R1B2_METAZ</name>
<reference evidence="1" key="1">
    <citation type="submission" date="2019-06" db="EMBL/GenBank/DDBJ databases">
        <title>Complete genome sequence of Methanobrevibacter arboriphilus strain SA.</title>
        <authorList>
            <person name="Asakawa S."/>
        </authorList>
    </citation>
    <scope>NUCLEOTIDE SEQUENCE</scope>
    <source>
        <strain evidence="1">SA</strain>
    </source>
</reference>
<evidence type="ECO:0000313" key="1">
    <source>
        <dbReference type="EMBL" id="BBL61237.1"/>
    </source>
</evidence>
<evidence type="ECO:0000313" key="2">
    <source>
        <dbReference type="Proteomes" id="UP000825015"/>
    </source>
</evidence>
<organism evidence="1 2">
    <name type="scientific">Methanobrevibacter arboriphilus</name>
    <dbReference type="NCBI Taxonomy" id="39441"/>
    <lineage>
        <taxon>Archaea</taxon>
        <taxon>Methanobacteriati</taxon>
        <taxon>Methanobacteriota</taxon>
        <taxon>Methanomada group</taxon>
        <taxon>Methanobacteria</taxon>
        <taxon>Methanobacteriales</taxon>
        <taxon>Methanobacteriaceae</taxon>
        <taxon>Methanobrevibacter</taxon>
    </lineage>
</organism>
<keyword evidence="2" id="KW-1185">Reference proteome</keyword>
<dbReference type="EMBL" id="AP019779">
    <property type="protein sequence ID" value="BBL61237.1"/>
    <property type="molecule type" value="Genomic_DNA"/>
</dbReference>
<proteinExistence type="predicted"/>
<accession>A0ACA8R1B2</accession>
<gene>
    <name evidence="1" type="ORF">MarbSA_02770</name>
</gene>
<sequence>MELNKVVEPIYTNIIILLIVSVITAIIINIINTHEKNSIDNNEN</sequence>
<protein>
    <submittedName>
        <fullName evidence="1">Uncharacterized protein</fullName>
    </submittedName>
</protein>
<dbReference type="Proteomes" id="UP000825015">
    <property type="component" value="Chromosome"/>
</dbReference>